<organism evidence="1">
    <name type="scientific">Siphoviridae sp. ctLqe90</name>
    <dbReference type="NCBI Taxonomy" id="2825456"/>
    <lineage>
        <taxon>Viruses</taxon>
        <taxon>Duplodnaviria</taxon>
        <taxon>Heunggongvirae</taxon>
        <taxon>Uroviricota</taxon>
        <taxon>Caudoviricetes</taxon>
    </lineage>
</organism>
<name>A0A8S5Q252_9CAUD</name>
<dbReference type="EMBL" id="BK015564">
    <property type="protein sequence ID" value="DAE13382.1"/>
    <property type="molecule type" value="Genomic_DNA"/>
</dbReference>
<evidence type="ECO:0000313" key="1">
    <source>
        <dbReference type="EMBL" id="DAE13382.1"/>
    </source>
</evidence>
<protein>
    <submittedName>
        <fullName evidence="1">Uncharacterized protein</fullName>
    </submittedName>
</protein>
<reference evidence="1" key="1">
    <citation type="journal article" date="2021" name="Proc. Natl. Acad. Sci. U.S.A.">
        <title>A Catalog of Tens of Thousands of Viruses from Human Metagenomes Reveals Hidden Associations with Chronic Diseases.</title>
        <authorList>
            <person name="Tisza M.J."/>
            <person name="Buck C.B."/>
        </authorList>
    </citation>
    <scope>NUCLEOTIDE SEQUENCE</scope>
    <source>
        <strain evidence="1">CtLqe90</strain>
    </source>
</reference>
<accession>A0A8S5Q252</accession>
<sequence length="110" mass="12965">MVFNITDNGLAHSNMETYYCIGIPRKKLPLNYGESPSYGFANRGWSNIPYLIAENFTLSCYSFDNEKSAKEWWSKNKKFFLENKTYTKEYDFNYVKIIKVEIGSKYTIVH</sequence>
<proteinExistence type="predicted"/>